<feature type="compositionally biased region" description="Polar residues" evidence="2">
    <location>
        <begin position="56"/>
        <end position="84"/>
    </location>
</feature>
<dbReference type="Gene3D" id="3.40.630.10">
    <property type="entry name" value="Zn peptidases"/>
    <property type="match status" value="1"/>
</dbReference>
<feature type="compositionally biased region" description="Gly residues" evidence="2">
    <location>
        <begin position="454"/>
        <end position="469"/>
    </location>
</feature>
<feature type="compositionally biased region" description="Basic and acidic residues" evidence="2">
    <location>
        <begin position="1283"/>
        <end position="1298"/>
    </location>
</feature>
<feature type="region of interest" description="Disordered" evidence="2">
    <location>
        <begin position="1046"/>
        <end position="1142"/>
    </location>
</feature>
<feature type="compositionally biased region" description="Polar residues" evidence="2">
    <location>
        <begin position="1337"/>
        <end position="1356"/>
    </location>
</feature>
<gene>
    <name evidence="3" type="ORF">Cvel_8321.t1.CR1</name>
</gene>
<dbReference type="SUPFAM" id="SSF53187">
    <property type="entry name" value="Zn-dependent exopeptidases"/>
    <property type="match status" value="1"/>
</dbReference>
<feature type="region of interest" description="Disordered" evidence="2">
    <location>
        <begin position="1161"/>
        <end position="1236"/>
    </location>
</feature>
<feature type="compositionally biased region" description="Low complexity" evidence="2">
    <location>
        <begin position="470"/>
        <end position="496"/>
    </location>
</feature>
<feature type="compositionally biased region" description="Basic and acidic residues" evidence="2">
    <location>
        <begin position="940"/>
        <end position="962"/>
    </location>
</feature>
<feature type="region of interest" description="Disordered" evidence="2">
    <location>
        <begin position="1376"/>
        <end position="1435"/>
    </location>
</feature>
<feature type="compositionally biased region" description="Basic and acidic residues" evidence="2">
    <location>
        <begin position="910"/>
        <end position="930"/>
    </location>
</feature>
<feature type="compositionally biased region" description="Basic and acidic residues" evidence="2">
    <location>
        <begin position="498"/>
        <end position="516"/>
    </location>
</feature>
<name>A0A0K6S9N2_9ALVE</name>
<feature type="compositionally biased region" description="Low complexity" evidence="2">
    <location>
        <begin position="1162"/>
        <end position="1184"/>
    </location>
</feature>
<feature type="compositionally biased region" description="Basic and acidic residues" evidence="2">
    <location>
        <begin position="112"/>
        <end position="121"/>
    </location>
</feature>
<feature type="region of interest" description="Disordered" evidence="2">
    <location>
        <begin position="809"/>
        <end position="862"/>
    </location>
</feature>
<organism evidence="3">
    <name type="scientific">Chromera velia CCMP2878</name>
    <dbReference type="NCBI Taxonomy" id="1169474"/>
    <lineage>
        <taxon>Eukaryota</taxon>
        <taxon>Sar</taxon>
        <taxon>Alveolata</taxon>
        <taxon>Colpodellida</taxon>
        <taxon>Chromeraceae</taxon>
        <taxon>Chromera</taxon>
    </lineage>
</organism>
<feature type="compositionally biased region" description="Basic and acidic residues" evidence="2">
    <location>
        <begin position="346"/>
        <end position="362"/>
    </location>
</feature>
<feature type="compositionally biased region" description="Polar residues" evidence="2">
    <location>
        <begin position="1401"/>
        <end position="1412"/>
    </location>
</feature>
<feature type="compositionally biased region" description="Low complexity" evidence="2">
    <location>
        <begin position="281"/>
        <end position="294"/>
    </location>
</feature>
<feature type="region of interest" description="Disordered" evidence="2">
    <location>
        <begin position="194"/>
        <end position="248"/>
    </location>
</feature>
<feature type="compositionally biased region" description="Basic and acidic residues" evidence="2">
    <location>
        <begin position="529"/>
        <end position="540"/>
    </location>
</feature>
<proteinExistence type="predicted"/>
<feature type="compositionally biased region" description="Low complexity" evidence="2">
    <location>
        <begin position="1386"/>
        <end position="1400"/>
    </location>
</feature>
<evidence type="ECO:0000256" key="1">
    <source>
        <dbReference type="ARBA" id="ARBA00001947"/>
    </source>
</evidence>
<feature type="compositionally biased region" description="Basic and acidic residues" evidence="2">
    <location>
        <begin position="226"/>
        <end position="235"/>
    </location>
</feature>
<feature type="region of interest" description="Disordered" evidence="2">
    <location>
        <begin position="341"/>
        <end position="362"/>
    </location>
</feature>
<feature type="region of interest" description="Disordered" evidence="2">
    <location>
        <begin position="876"/>
        <end position="984"/>
    </location>
</feature>
<feature type="compositionally biased region" description="Basic and acidic residues" evidence="2">
    <location>
        <begin position="208"/>
        <end position="217"/>
    </location>
</feature>
<evidence type="ECO:0000313" key="3">
    <source>
        <dbReference type="EMBL" id="CUC10362.1"/>
    </source>
</evidence>
<reference evidence="3" key="1">
    <citation type="submission" date="2014-11" db="EMBL/GenBank/DDBJ databases">
        <title>Molecular phylogeny of cliff fern family Woodsiaceae with morphological implications.</title>
        <authorList>
            <person name="Shao Y.-Z."/>
            <person name="Wei R."/>
            <person name="Zhang X.-C."/>
        </authorList>
    </citation>
    <scope>NUCLEOTIDE SEQUENCE</scope>
</reference>
<feature type="compositionally biased region" description="Basic and acidic residues" evidence="2">
    <location>
        <begin position="1189"/>
        <end position="1198"/>
    </location>
</feature>
<feature type="compositionally biased region" description="Low complexity" evidence="2">
    <location>
        <begin position="1420"/>
        <end position="1435"/>
    </location>
</feature>
<feature type="compositionally biased region" description="Gly residues" evidence="2">
    <location>
        <begin position="1224"/>
        <end position="1236"/>
    </location>
</feature>
<dbReference type="PANTHER" id="PTHR12756">
    <property type="entry name" value="CYTOSOLIC CARBOXYPEPTIDASE"/>
    <property type="match status" value="1"/>
</dbReference>
<feature type="region of interest" description="Disordered" evidence="2">
    <location>
        <begin position="1267"/>
        <end position="1364"/>
    </location>
</feature>
<feature type="compositionally biased region" description="Polar residues" evidence="2">
    <location>
        <begin position="850"/>
        <end position="862"/>
    </location>
</feature>
<feature type="compositionally biased region" description="Low complexity" evidence="2">
    <location>
        <begin position="627"/>
        <end position="636"/>
    </location>
</feature>
<evidence type="ECO:0008006" key="4">
    <source>
        <dbReference type="Google" id="ProtNLM"/>
    </source>
</evidence>
<feature type="region of interest" description="Disordered" evidence="2">
    <location>
        <begin position="1460"/>
        <end position="1488"/>
    </location>
</feature>
<accession>A0A0K6S9N2</accession>
<feature type="region of interest" description="Disordered" evidence="2">
    <location>
        <begin position="280"/>
        <end position="323"/>
    </location>
</feature>
<dbReference type="EMBL" id="CDMZ01003734">
    <property type="protein sequence ID" value="CUC10362.1"/>
    <property type="molecule type" value="Genomic_DNA"/>
</dbReference>
<feature type="compositionally biased region" description="Polar residues" evidence="2">
    <location>
        <begin position="1047"/>
        <end position="1057"/>
    </location>
</feature>
<feature type="compositionally biased region" description="Basic and acidic residues" evidence="2">
    <location>
        <begin position="822"/>
        <end position="849"/>
    </location>
</feature>
<comment type="cofactor">
    <cofactor evidence="1">
        <name>Zn(2+)</name>
        <dbReference type="ChEBI" id="CHEBI:29105"/>
    </cofactor>
</comment>
<feature type="region of interest" description="Disordered" evidence="2">
    <location>
        <begin position="442"/>
        <end position="567"/>
    </location>
</feature>
<dbReference type="InterPro" id="IPR050821">
    <property type="entry name" value="Cytosolic_carboxypeptidase"/>
</dbReference>
<dbReference type="PANTHER" id="PTHR12756:SF45">
    <property type="entry name" value="CYTOSOLIC CARBOXYPEPTIDASE NNA1"/>
    <property type="match status" value="1"/>
</dbReference>
<feature type="region of interest" description="Disordered" evidence="2">
    <location>
        <begin position="1540"/>
        <end position="1564"/>
    </location>
</feature>
<evidence type="ECO:0000256" key="2">
    <source>
        <dbReference type="SAM" id="MobiDB-lite"/>
    </source>
</evidence>
<dbReference type="VEuPathDB" id="CryptoDB:Cvel_8321"/>
<feature type="region of interest" description="Disordered" evidence="2">
    <location>
        <begin position="35"/>
        <end position="135"/>
    </location>
</feature>
<protein>
    <recommendedName>
        <fullName evidence="4">Peptidase M14 carboxypeptidase A domain-containing protein</fullName>
    </recommendedName>
</protein>
<sequence>MDDALPGFCTGEPSVRYALGGTIVYHDSFLLKSEDGNPISGSSSSVEDALCDSSERTSLSLDAKSSSKPSVQRRNSATRDNTACSRAKQRPPHSVVATAPFDSLSSSLTVTTDKEKKKELSEDATSDSGPGTLLGEETADICLEPAGATHPTRDLLPLEKCGGGEEEEPFEKTPEWNVTDGCVKFPKHPRPGMPCSFHSFKPKTSKQGGERVREGLRGGKAGTRHGPVEEAEGRDGTGGGEEGNAVPPNTFTFRIVNLSKPTSLYSHGLLPLTFSEAENQTGTTTASHSDSTTSPHGDDAGEGGGGKESRQKPRGWRRRGSEVRYVQNSFPRTLDLSTCKSTLPTAKDKEKERDKDRDKDRERERDFSDYYFTVEFKFTFEKVPDTVYFCHSHPYTFTHLRSVLSFIKQSRRLRRICRVSDLCKTESGVPCPILTISDDADREREIEAESQAGAKGGTNGGGIQGGGKVEGWSGSGSVIPLSSSAGAGRGAVGVKARATKDRDREKEKGRDKERNNGESVSHPGARGGGTDRERERDLGRETTTTADSAEETSGGKAALAQQLPQGKKEKFTAAEVLGELDSSPPHLFLPSDLECLLSPVAGRTVIRSGTLSTAGVHGGVVGGSSNASGNCSSSIGTPTGSSRAPPLSLKQIGGKKMGMIITSRVHPGETNASWILQGFLSWALSELPDAIEMRKNFVIKVIPMLNIDGVVRGNYRYSNGVEAFQHPSLCGKKVRASHFSDLFGKRCAWFSPPDCKYRIEKLREGTGRVVAWKELEIPFSFTLEASLFGSNGVHTRPLGSSVLCQQGAAGTGAGAQQKRNTGRKEKDRHKEKGGERKGSSNEAAVESHHTPNATATSTCGRSTTVGGDSLSFFPGSASASLRGNETAEETVGPLQDSASGARSGSFCVRTETDEAREEKEKEKEKERENVPDTSMTSASTREERERQMLRRREREREKERQPKQMQGGGATGRNGSSVHGMGGGINGTDCSGAIGSPQAAEYAHFTMNSLRWTGVLFGQSVIDFTHFLGNPQLDILSTHASAEATVPLQQQQAAASTNEKDKHSNTGPGIPGGGGAHLTASSAGGGGSVVLPPRATAARCPPPPSCSNVNAGGKGQQGRRSQSFLHNTNNPNHRVIPPTDVSGPAPILPVEFLETGEILNWSSSSSSQSPSAAALGSSSDAASSHPRVHREGEEEIGKPGKQIGVKQIDVTLVGETEMSRVKPRGGGGRAAGGGGPVALSKQSISFALPPSPVPAVASAPCGRRILRGAPDRLQQGGVGSTQGDREREKGKKTEKDKTPGGGFRDRKKPTGGAVSVRPSPAARADVSRVSVDACCSVANSSEPQAGANKQTTSAHLQSKKRDSVRIKTRLRTAALQAVNSQHGGSPTAADAAAAPTTKKPNSQMAVADSQSDTLKRNGGPQSHSQSPLSHSHALSPSFPPFTDSFSFPFAFSSAPTTSINLHDGNGSSHARPSEGDTHPHLAPSSTAAKTLAAASIPLPLGSLPAQCAHILSLHKNNSHAASASAAEQGAIKQRHVRGVGTQPSLPMAADRRSKLSAAMPHQRA</sequence>
<feature type="region of interest" description="Disordered" evidence="2">
    <location>
        <begin position="627"/>
        <end position="646"/>
    </location>
</feature>